<evidence type="ECO:0000313" key="3">
    <source>
        <dbReference type="EMBL" id="QAY67568.1"/>
    </source>
</evidence>
<feature type="domain" description="CBM6/CBM35/CBM36-like 1" evidence="1">
    <location>
        <begin position="39"/>
        <end position="194"/>
    </location>
</feature>
<dbReference type="InterPro" id="IPR012334">
    <property type="entry name" value="Pectin_lyas_fold"/>
</dbReference>
<evidence type="ECO:0008006" key="5">
    <source>
        <dbReference type="Google" id="ProtNLM"/>
    </source>
</evidence>
<proteinExistence type="predicted"/>
<gene>
    <name evidence="3" type="ORF">ET464_15435</name>
</gene>
<feature type="domain" description="Alpha-1,3-glucanase catalytic" evidence="2">
    <location>
        <begin position="232"/>
        <end position="566"/>
    </location>
</feature>
<dbReference type="CDD" id="cd14490">
    <property type="entry name" value="CBM6-CBM35-CBM36_like_1"/>
    <property type="match status" value="1"/>
</dbReference>
<dbReference type="Gene3D" id="2.60.120.260">
    <property type="entry name" value="Galactose-binding domain-like"/>
    <property type="match status" value="1"/>
</dbReference>
<dbReference type="EMBL" id="CP035492">
    <property type="protein sequence ID" value="QAY67568.1"/>
    <property type="molecule type" value="Genomic_DNA"/>
</dbReference>
<dbReference type="Gene3D" id="2.160.20.10">
    <property type="entry name" value="Single-stranded right-handed beta-helix, Pectin lyase-like"/>
    <property type="match status" value="1"/>
</dbReference>
<evidence type="ECO:0000259" key="2">
    <source>
        <dbReference type="Pfam" id="PF22816"/>
    </source>
</evidence>
<dbReference type="SMART" id="SM00710">
    <property type="entry name" value="PbH1"/>
    <property type="match status" value="8"/>
</dbReference>
<dbReference type="Pfam" id="PF22815">
    <property type="entry name" value="CatAgl_D1"/>
    <property type="match status" value="1"/>
</dbReference>
<evidence type="ECO:0000313" key="4">
    <source>
        <dbReference type="Proteomes" id="UP000293568"/>
    </source>
</evidence>
<dbReference type="KEGG" id="pprt:ET464_15435"/>
<dbReference type="Proteomes" id="UP000293568">
    <property type="component" value="Chromosome"/>
</dbReference>
<dbReference type="OrthoDB" id="197688at2"/>
<dbReference type="RefSeq" id="WP_129442347.1">
    <property type="nucleotide sequence ID" value="NZ_CP035492.1"/>
</dbReference>
<evidence type="ECO:0000259" key="1">
    <source>
        <dbReference type="Pfam" id="PF22815"/>
    </source>
</evidence>
<organism evidence="3 4">
    <name type="scientific">Paenibacillus protaetiae</name>
    <dbReference type="NCBI Taxonomy" id="2509456"/>
    <lineage>
        <taxon>Bacteria</taxon>
        <taxon>Bacillati</taxon>
        <taxon>Bacillota</taxon>
        <taxon>Bacilli</taxon>
        <taxon>Bacillales</taxon>
        <taxon>Paenibacillaceae</taxon>
        <taxon>Paenibacillus</taxon>
    </lineage>
</organism>
<protein>
    <recommendedName>
        <fullName evidence="5">Pectate lyase superfamily protein domain-containing protein</fullName>
    </recommendedName>
</protein>
<keyword evidence="4" id="KW-1185">Reference proteome</keyword>
<reference evidence="3 4" key="1">
    <citation type="submission" date="2019-01" db="EMBL/GenBank/DDBJ databases">
        <title>Genome sequencing of strain FW100M-2.</title>
        <authorList>
            <person name="Heo J."/>
            <person name="Kim S.-J."/>
            <person name="Kim J.-S."/>
            <person name="Hong S.-B."/>
            <person name="Kwon S.-W."/>
        </authorList>
    </citation>
    <scope>NUCLEOTIDE SEQUENCE [LARGE SCALE GENOMIC DNA]</scope>
    <source>
        <strain evidence="3 4">FW100M-2</strain>
    </source>
</reference>
<dbReference type="InterPro" id="IPR055149">
    <property type="entry name" value="Agl_cat_D2"/>
</dbReference>
<accession>A0A4P6FAN6</accession>
<dbReference type="InterPro" id="IPR033801">
    <property type="entry name" value="CBM6-CBM35-CBM36-like_1"/>
</dbReference>
<name>A0A4P6FAN6_9BACL</name>
<dbReference type="AlphaFoldDB" id="A0A4P6FAN6"/>
<dbReference type="Pfam" id="PF22816">
    <property type="entry name" value="CatAgl_D2"/>
    <property type="match status" value="1"/>
</dbReference>
<sequence>MNKKSGYTTKSLLICFIALAIVIFNFSFNHKSHAAGATLPYLEYEAEDGVTNAVVHGPSTKYLSWEAEASGRKYVCLDSAGHYVQWKAKKAANTMVIRYSLPDSDAGQGITGTLSLYVNGEFWQKVSLTSKYAWVYGDYPWTKIPSAGNGHKVFDEADFFTARDIPAGAEVKLQIDADDTAPYYLIDLIDLEQVSELKPPADALSITSFGATSGDGTDDRKAIIDTINAAKEQGKTVWIPPGEFNVNFAQINVNDVTIRGAGMWYSKLTGSKAGFNLSGDNCRFYNFAIIGTTTVRNDHSAADNAFAGSGGKGSYIEGVWVEHKKCAVWMAGNTDGLQITKCRFRNLMADGVNFCNGTSNSSVTNTQIRYSGDDALATWSPGDGPGGDGNVFDSNTIQLPWLANGIALYGGSNHSVTNNLVYDTVTGGAGIYISSNFKPVPYSGKLTVSGNTLIRCGSNETYLGYAPGAIWINAYDSDMTDMTLAVTGNTIQDATQSGISIEGPKALGNTTISNNTIEGAGGYGIWITKDAAGNAAFEKVNVSGAALGGILNDAGANFEVQKGKANTGW</sequence>
<dbReference type="InterPro" id="IPR006626">
    <property type="entry name" value="PbH1"/>
</dbReference>
<dbReference type="SUPFAM" id="SSF51126">
    <property type="entry name" value="Pectin lyase-like"/>
    <property type="match status" value="1"/>
</dbReference>
<dbReference type="InterPro" id="IPR011050">
    <property type="entry name" value="Pectin_lyase_fold/virulence"/>
</dbReference>